<dbReference type="RefSeq" id="WP_311511848.1">
    <property type="nucleotide sequence ID" value="NZ_JAVREP010000007.1"/>
</dbReference>
<dbReference type="Proteomes" id="UP001183390">
    <property type="component" value="Unassembled WGS sequence"/>
</dbReference>
<feature type="compositionally biased region" description="Basic and acidic residues" evidence="1">
    <location>
        <begin position="125"/>
        <end position="155"/>
    </location>
</feature>
<dbReference type="EMBL" id="JAVREP010000007">
    <property type="protein sequence ID" value="MDT0329184.1"/>
    <property type="molecule type" value="Genomic_DNA"/>
</dbReference>
<protein>
    <submittedName>
        <fullName evidence="2">Uncharacterized protein</fullName>
    </submittedName>
</protein>
<reference evidence="3" key="1">
    <citation type="submission" date="2023-07" db="EMBL/GenBank/DDBJ databases">
        <title>30 novel species of actinomycetes from the DSMZ collection.</title>
        <authorList>
            <person name="Nouioui I."/>
        </authorList>
    </citation>
    <scope>NUCLEOTIDE SEQUENCE [LARGE SCALE GENOMIC DNA]</scope>
    <source>
        <strain evidence="3">DSM 44743</strain>
    </source>
</reference>
<evidence type="ECO:0000256" key="1">
    <source>
        <dbReference type="SAM" id="MobiDB-lite"/>
    </source>
</evidence>
<feature type="region of interest" description="Disordered" evidence="1">
    <location>
        <begin position="122"/>
        <end position="155"/>
    </location>
</feature>
<evidence type="ECO:0000313" key="3">
    <source>
        <dbReference type="Proteomes" id="UP001183390"/>
    </source>
</evidence>
<accession>A0ABU2M992</accession>
<sequence>MDEIANPGYEEPPLAPELGAGPVDFAAQIEKDWAWQRWGDFAPVTIGKTYRPRTDQPVRYLPVHLGDELIGYLWASVTDDAAAFQFLLPGDSVGFRANAWWIDEMMQLQESGVPPLQALRSRVGAPEDPKGGRIDADAEERTAPSLDALKEIARR</sequence>
<comment type="caution">
    <text evidence="2">The sequence shown here is derived from an EMBL/GenBank/DDBJ whole genome shotgun (WGS) entry which is preliminary data.</text>
</comment>
<keyword evidence="3" id="KW-1185">Reference proteome</keyword>
<name>A0ABU2M992_9ACTN</name>
<proteinExistence type="predicted"/>
<evidence type="ECO:0000313" key="2">
    <source>
        <dbReference type="EMBL" id="MDT0329184.1"/>
    </source>
</evidence>
<organism evidence="2 3">
    <name type="scientific">Nocardiopsis lambiniae</name>
    <dbReference type="NCBI Taxonomy" id="3075539"/>
    <lineage>
        <taxon>Bacteria</taxon>
        <taxon>Bacillati</taxon>
        <taxon>Actinomycetota</taxon>
        <taxon>Actinomycetes</taxon>
        <taxon>Streptosporangiales</taxon>
        <taxon>Nocardiopsidaceae</taxon>
        <taxon>Nocardiopsis</taxon>
    </lineage>
</organism>
<gene>
    <name evidence="2" type="ORF">RM479_12245</name>
</gene>